<organism evidence="3 4">
    <name type="scientific">Brevibacillus brevis</name>
    <name type="common">Bacillus brevis</name>
    <dbReference type="NCBI Taxonomy" id="1393"/>
    <lineage>
        <taxon>Bacteria</taxon>
        <taxon>Bacillati</taxon>
        <taxon>Bacillota</taxon>
        <taxon>Bacilli</taxon>
        <taxon>Bacillales</taxon>
        <taxon>Paenibacillaceae</taxon>
        <taxon>Brevibacillus</taxon>
    </lineage>
</organism>
<dbReference type="SMART" id="SM00530">
    <property type="entry name" value="HTH_XRE"/>
    <property type="match status" value="1"/>
</dbReference>
<evidence type="ECO:0000313" key="3">
    <source>
        <dbReference type="EMBL" id="AWX56925.1"/>
    </source>
</evidence>
<evidence type="ECO:0000256" key="1">
    <source>
        <dbReference type="ARBA" id="ARBA00023125"/>
    </source>
</evidence>
<dbReference type="PROSITE" id="PS50943">
    <property type="entry name" value="HTH_CROC1"/>
    <property type="match status" value="1"/>
</dbReference>
<dbReference type="InterPro" id="IPR010982">
    <property type="entry name" value="Lambda_DNA-bd_dom_sf"/>
</dbReference>
<reference evidence="3 4" key="1">
    <citation type="journal article" date="2015" name="Genome Announc.">
        <title>Draft Genome Sequence of Brevibacillus brevis DZQ7, a Plant Growth-Promoting Rhizobacterium with Broad-Spectrum Antimicrobial Activity.</title>
        <authorList>
            <person name="Hou Q."/>
            <person name="Wang C."/>
            <person name="Hou X."/>
            <person name="Xia Z."/>
            <person name="Ye J."/>
            <person name="Liu K."/>
            <person name="Liu H."/>
            <person name="Wang J."/>
            <person name="Guo H."/>
            <person name="Yu X."/>
            <person name="Yang Y."/>
            <person name="Du B."/>
            <person name="Ding Y."/>
        </authorList>
    </citation>
    <scope>NUCLEOTIDE SEQUENCE [LARGE SCALE GENOMIC DNA]</scope>
    <source>
        <strain evidence="3 4">DZQ7</strain>
    </source>
</reference>
<protein>
    <submittedName>
        <fullName evidence="3">XRE family transcriptional regulator</fullName>
    </submittedName>
</protein>
<evidence type="ECO:0000259" key="2">
    <source>
        <dbReference type="PROSITE" id="PS50943"/>
    </source>
</evidence>
<dbReference type="GO" id="GO:0003677">
    <property type="term" value="F:DNA binding"/>
    <property type="evidence" value="ECO:0007669"/>
    <property type="project" value="UniProtKB-KW"/>
</dbReference>
<dbReference type="AlphaFoldDB" id="A0A2Z4MK84"/>
<dbReference type="InterPro" id="IPR001387">
    <property type="entry name" value="Cro/C1-type_HTH"/>
</dbReference>
<proteinExistence type="predicted"/>
<dbReference type="RefSeq" id="WP_048033540.1">
    <property type="nucleotide sequence ID" value="NZ_CP030117.1"/>
</dbReference>
<evidence type="ECO:0000313" key="4">
    <source>
        <dbReference type="Proteomes" id="UP000036061"/>
    </source>
</evidence>
<dbReference type="PANTHER" id="PTHR46558:SF11">
    <property type="entry name" value="HTH-TYPE TRANSCRIPTIONAL REGULATOR XRE"/>
    <property type="match status" value="1"/>
</dbReference>
<name>A0A2Z4MK84_BREBE</name>
<dbReference type="Pfam" id="PF01381">
    <property type="entry name" value="HTH_3"/>
    <property type="match status" value="1"/>
</dbReference>
<accession>A0A2Z4MK84</accession>
<sequence length="132" mass="15715">MGFKERLKELRKSKKMTQEALASAIGIPESTIRRYESVDDGLPRRERLERIADFFEVSVDYLIGRKPDIFFNQGDNLYLVELKTSSPNDKKDKKLSEFENLFFYELEKLSEEDKKKALEHVRYLRYLAEQQK</sequence>
<dbReference type="SUPFAM" id="SSF47413">
    <property type="entry name" value="lambda repressor-like DNA-binding domains"/>
    <property type="match status" value="1"/>
</dbReference>
<dbReference type="EMBL" id="CP030117">
    <property type="protein sequence ID" value="AWX56925.1"/>
    <property type="molecule type" value="Genomic_DNA"/>
</dbReference>
<dbReference type="PANTHER" id="PTHR46558">
    <property type="entry name" value="TRACRIPTIONAL REGULATORY PROTEIN-RELATED-RELATED"/>
    <property type="match status" value="1"/>
</dbReference>
<dbReference type="CDD" id="cd00093">
    <property type="entry name" value="HTH_XRE"/>
    <property type="match status" value="1"/>
</dbReference>
<keyword evidence="1" id="KW-0238">DNA-binding</keyword>
<dbReference type="Gene3D" id="1.10.260.40">
    <property type="entry name" value="lambda repressor-like DNA-binding domains"/>
    <property type="match status" value="1"/>
</dbReference>
<dbReference type="Proteomes" id="UP000036061">
    <property type="component" value="Chromosome"/>
</dbReference>
<feature type="domain" description="HTH cro/C1-type" evidence="2">
    <location>
        <begin position="7"/>
        <end position="62"/>
    </location>
</feature>
<gene>
    <name evidence="3" type="ORF">AB432_018550</name>
</gene>